<dbReference type="Pfam" id="PF13845">
    <property type="entry name" value="Septum_form"/>
    <property type="match status" value="1"/>
</dbReference>
<name>A0ABT4TMB0_9ACTN</name>
<comment type="caution">
    <text evidence="2">The sequence shown here is derived from an EMBL/GenBank/DDBJ whole genome shotgun (WGS) entry which is preliminary data.</text>
</comment>
<keyword evidence="3" id="KW-1185">Reference proteome</keyword>
<accession>A0ABT4TMB0</accession>
<feature type="domain" description="Septum formation-related" evidence="1">
    <location>
        <begin position="66"/>
        <end position="160"/>
    </location>
</feature>
<dbReference type="EMBL" id="JAQFWP010000025">
    <property type="protein sequence ID" value="MDA2805839.1"/>
    <property type="molecule type" value="Genomic_DNA"/>
</dbReference>
<reference evidence="2" key="1">
    <citation type="submission" date="2023-01" db="EMBL/GenBank/DDBJ databases">
        <title>Draft genome sequence of Nocardiopsis sp. LSu2-4 isolated from halophytes.</title>
        <authorList>
            <person name="Duangmal K."/>
            <person name="Chantavorakit T."/>
        </authorList>
    </citation>
    <scope>NUCLEOTIDE SEQUENCE</scope>
    <source>
        <strain evidence="2">LSu2-4</strain>
    </source>
</reference>
<organism evidence="2 3">
    <name type="scientific">Nocardiopsis suaedae</name>
    <dbReference type="NCBI Taxonomy" id="3018444"/>
    <lineage>
        <taxon>Bacteria</taxon>
        <taxon>Bacillati</taxon>
        <taxon>Actinomycetota</taxon>
        <taxon>Actinomycetes</taxon>
        <taxon>Streptosporangiales</taxon>
        <taxon>Nocardiopsidaceae</taxon>
        <taxon>Nocardiopsis</taxon>
    </lineage>
</organism>
<evidence type="ECO:0000313" key="2">
    <source>
        <dbReference type="EMBL" id="MDA2805839.1"/>
    </source>
</evidence>
<dbReference type="PROSITE" id="PS51257">
    <property type="entry name" value="PROKAR_LIPOPROTEIN"/>
    <property type="match status" value="1"/>
</dbReference>
<dbReference type="Proteomes" id="UP001165685">
    <property type="component" value="Unassembled WGS sequence"/>
</dbReference>
<gene>
    <name evidence="2" type="ORF">O4U47_15085</name>
</gene>
<evidence type="ECO:0000313" key="3">
    <source>
        <dbReference type="Proteomes" id="UP001165685"/>
    </source>
</evidence>
<proteinExistence type="predicted"/>
<evidence type="ECO:0000259" key="1">
    <source>
        <dbReference type="Pfam" id="PF13845"/>
    </source>
</evidence>
<sequence length="177" mass="18617">MKSLIRPLKNLRTATGAGAVGAVLALSACGGVADDLQETADELEQEASAAEESGEVDADIFEVAVGDCLNDETVAEDQEVAEVPKVPCEEPHDSEVYAETEMEASEWPGDAGVDQEASTFCEQEFGSFVGVEYAMSELQLSYYVPTQDSFASGDRAISCLIYDEAGQTTGSLAGAAR</sequence>
<dbReference type="RefSeq" id="WP_270678485.1">
    <property type="nucleotide sequence ID" value="NZ_JAQFWP010000025.1"/>
</dbReference>
<dbReference type="InterPro" id="IPR026004">
    <property type="entry name" value="Septum_form"/>
</dbReference>
<protein>
    <submittedName>
        <fullName evidence="2">Septum formation family protein</fullName>
    </submittedName>
</protein>